<comment type="caution">
    <text evidence="4">The sequence shown here is derived from an EMBL/GenBank/DDBJ whole genome shotgun (WGS) entry which is preliminary data.</text>
</comment>
<dbReference type="PANTHER" id="PTHR15337:SF11">
    <property type="entry name" value="THIOREDOXIN DOMAIN-CONTAINING PROTEIN"/>
    <property type="match status" value="1"/>
</dbReference>
<evidence type="ECO:0000256" key="1">
    <source>
        <dbReference type="ARBA" id="ARBA00022729"/>
    </source>
</evidence>
<name>A0A538SLT8_UNCEI</name>
<feature type="chain" id="PRO_5022206312" evidence="2">
    <location>
        <begin position="22"/>
        <end position="173"/>
    </location>
</feature>
<dbReference type="AlphaFoldDB" id="A0A538SLT8"/>
<evidence type="ECO:0000259" key="3">
    <source>
        <dbReference type="PROSITE" id="PS51352"/>
    </source>
</evidence>
<organism evidence="4 5">
    <name type="scientific">Eiseniibacteriota bacterium</name>
    <dbReference type="NCBI Taxonomy" id="2212470"/>
    <lineage>
        <taxon>Bacteria</taxon>
        <taxon>Candidatus Eiseniibacteriota</taxon>
    </lineage>
</organism>
<dbReference type="PROSITE" id="PS00194">
    <property type="entry name" value="THIOREDOXIN_1"/>
    <property type="match status" value="1"/>
</dbReference>
<evidence type="ECO:0000256" key="2">
    <source>
        <dbReference type="SAM" id="SignalP"/>
    </source>
</evidence>
<feature type="signal peptide" evidence="2">
    <location>
        <begin position="1"/>
        <end position="21"/>
    </location>
</feature>
<keyword evidence="1 2" id="KW-0732">Signal</keyword>
<reference evidence="4 5" key="1">
    <citation type="journal article" date="2019" name="Nat. Microbiol.">
        <title>Mediterranean grassland soil C-N compound turnover is dependent on rainfall and depth, and is mediated by genomically divergent microorganisms.</title>
        <authorList>
            <person name="Diamond S."/>
            <person name="Andeer P.F."/>
            <person name="Li Z."/>
            <person name="Crits-Christoph A."/>
            <person name="Burstein D."/>
            <person name="Anantharaman K."/>
            <person name="Lane K.R."/>
            <person name="Thomas B.C."/>
            <person name="Pan C."/>
            <person name="Northen T.R."/>
            <person name="Banfield J.F."/>
        </authorList>
    </citation>
    <scope>NUCLEOTIDE SEQUENCE [LARGE SCALE GENOMIC DNA]</scope>
    <source>
        <strain evidence="4">WS_2</strain>
    </source>
</reference>
<dbReference type="PROSITE" id="PS51352">
    <property type="entry name" value="THIOREDOXIN_2"/>
    <property type="match status" value="1"/>
</dbReference>
<dbReference type="SUPFAM" id="SSF52833">
    <property type="entry name" value="Thioredoxin-like"/>
    <property type="match status" value="1"/>
</dbReference>
<sequence>MRLARTLLLILLPLWPATAPAAETARAGAPGWLAWDQGMAEASATKRPILVDVYTDWCGWCKRMDRDVYAREDVRGYLKRYFIAVRLNAESPDEVRWGDRTLTSRALAQQLRVSGYPTTIFLRSNGEHIANVPGYIPADRFKLMLQYIGEDHIGRGESWQDFEKSAAAGPIRP</sequence>
<dbReference type="PANTHER" id="PTHR15337">
    <property type="entry name" value="ANTERIOR GRADIENT PROTEIN-RELATED"/>
    <property type="match status" value="1"/>
</dbReference>
<dbReference type="InterPro" id="IPR013766">
    <property type="entry name" value="Thioredoxin_domain"/>
</dbReference>
<feature type="domain" description="Thioredoxin" evidence="3">
    <location>
        <begin position="11"/>
        <end position="150"/>
    </location>
</feature>
<gene>
    <name evidence="4" type="ORF">E6K72_09275</name>
</gene>
<dbReference type="InterPro" id="IPR051099">
    <property type="entry name" value="AGR/TXD"/>
</dbReference>
<evidence type="ECO:0000313" key="4">
    <source>
        <dbReference type="EMBL" id="TMQ52344.1"/>
    </source>
</evidence>
<dbReference type="InterPro" id="IPR036249">
    <property type="entry name" value="Thioredoxin-like_sf"/>
</dbReference>
<evidence type="ECO:0000313" key="5">
    <source>
        <dbReference type="Proteomes" id="UP000317716"/>
    </source>
</evidence>
<protein>
    <submittedName>
        <fullName evidence="4">DUF255 domain-containing protein</fullName>
    </submittedName>
</protein>
<dbReference type="InterPro" id="IPR012336">
    <property type="entry name" value="Thioredoxin-like_fold"/>
</dbReference>
<accession>A0A538SLT8</accession>
<dbReference type="Pfam" id="PF13098">
    <property type="entry name" value="Thioredoxin_2"/>
    <property type="match status" value="1"/>
</dbReference>
<dbReference type="EMBL" id="VBOS01000324">
    <property type="protein sequence ID" value="TMQ52344.1"/>
    <property type="molecule type" value="Genomic_DNA"/>
</dbReference>
<proteinExistence type="predicted"/>
<dbReference type="Gene3D" id="3.40.30.10">
    <property type="entry name" value="Glutaredoxin"/>
    <property type="match status" value="1"/>
</dbReference>
<dbReference type="Proteomes" id="UP000317716">
    <property type="component" value="Unassembled WGS sequence"/>
</dbReference>
<dbReference type="InterPro" id="IPR017937">
    <property type="entry name" value="Thioredoxin_CS"/>
</dbReference>